<dbReference type="AlphaFoldDB" id="A0A0N7GTA1"/>
<dbReference type="KEGG" id="smag:AN936_22050"/>
<dbReference type="EMBL" id="CP012700">
    <property type="protein sequence ID" value="ALH82939.1"/>
    <property type="molecule type" value="Genomic_DNA"/>
</dbReference>
<dbReference type="Proteomes" id="UP000058074">
    <property type="component" value="Chromosome"/>
</dbReference>
<dbReference type="PATRIC" id="fig|33050.5.peg.4565"/>
<evidence type="ECO:0000313" key="1">
    <source>
        <dbReference type="EMBL" id="ALH82939.1"/>
    </source>
</evidence>
<sequence length="104" mass="11377">MLTSETAYRIAVAYKEIESGEQLLTDVKAAMEKVAAVDIRDAFGRPVRRIEMGIPSGDNSRRLLHVEYDLAVPVIEAHIAQMRARLKALNEIARAEVGGGEAGE</sequence>
<dbReference type="OrthoDB" id="7597056at2"/>
<accession>A0A0N7GTA1</accession>
<gene>
    <name evidence="1" type="ORF">AN936_22050</name>
</gene>
<protein>
    <submittedName>
        <fullName evidence="1">Uncharacterized protein</fullName>
    </submittedName>
</protein>
<proteinExistence type="predicted"/>
<dbReference type="RefSeq" id="WP_054589917.1">
    <property type="nucleotide sequence ID" value="NZ_CP012700.1"/>
</dbReference>
<organism evidence="1 2">
    <name type="scientific">Sphingopyxis macrogoltabida</name>
    <name type="common">Sphingomonas macrogoltabidus</name>
    <dbReference type="NCBI Taxonomy" id="33050"/>
    <lineage>
        <taxon>Bacteria</taxon>
        <taxon>Pseudomonadati</taxon>
        <taxon>Pseudomonadota</taxon>
        <taxon>Alphaproteobacteria</taxon>
        <taxon>Sphingomonadales</taxon>
        <taxon>Sphingomonadaceae</taxon>
        <taxon>Sphingopyxis</taxon>
    </lineage>
</organism>
<name>A0A0N7GTA1_SPHMC</name>
<evidence type="ECO:0000313" key="2">
    <source>
        <dbReference type="Proteomes" id="UP000058074"/>
    </source>
</evidence>
<reference evidence="1 2" key="1">
    <citation type="journal article" date="2015" name="Genome Announc.">
        <title>Complete Genome Sequence of Polypropylene Glycol- and Polyethylene Glycol-Degrading Sphingopyxis macrogoltabida Strain EY-1.</title>
        <authorList>
            <person name="Ohtsubo Y."/>
            <person name="Nagata Y."/>
            <person name="Numata M."/>
            <person name="Tsuchikane K."/>
            <person name="Hosoyama A."/>
            <person name="Yamazoe A."/>
            <person name="Tsuda M."/>
            <person name="Fujita N."/>
            <person name="Kawai F."/>
        </authorList>
    </citation>
    <scope>NUCLEOTIDE SEQUENCE [LARGE SCALE GENOMIC DNA]</scope>
    <source>
        <strain evidence="1 2">EY-1</strain>
    </source>
</reference>